<evidence type="ECO:0000256" key="1">
    <source>
        <dbReference type="SAM" id="Coils"/>
    </source>
</evidence>
<dbReference type="OrthoDB" id="1414895at2"/>
<evidence type="ECO:0000259" key="3">
    <source>
        <dbReference type="Pfam" id="PF20155"/>
    </source>
</evidence>
<sequence>MNNNEGTTWWALGLDNAKFESDVAKSNSLFRSIGNTAEKEGSRIDNIFRKITVAATGFFTAQQALGYAQKIAQVRGEYQQLEVAFNTMLGSKAKADALMTQLINTAAKTPFDLVGVSSSAKQLLAYGIAADKVNDTLVRLGNIAAGLSIPLQDIAWLYGTTMTQGRLYAEDLNQFTGRGIPMIRELAKELGVAENEVKALVAEGKVGFPEVQKVIENLTNSGGMFYNLMEEQSKTITGKISNMEDAISVMLNEIGQANESTINSILETGVSAIENYEAIGATIQELIVTYGLYKAAVISVAATKNAVTTIKATGEAEELSKLLTVEQQAAISKKNLTKGTLEYATAVKAEMAANIEAQTVALAKARTEVSAASQAIAAKKAEYLAAKELEKQRLAELMSIGATGSAKQVEAAERKLVAAETARETAALQYQAATRDFSTKKVVVETAAKTLNTTQTAANTAAQAANVTTTNLLATAKLKLMAVATRLKAVMLANPYTLAAAAIAALGYGIYKLITYQTDAEKAQEKLNNSISESEKVIGAERLQIDAMFARLKAAKEGTDEYRSAKEAIMSKYGEYLKGLGDEKNALDDLAKAYRIITQEAEKSARARAMDKAVNEASNDYIDKEVEAKETVEELLKDKFKGKKDKDGIDLAETYYWKIKPVLEGKGEITQEIQDIIKQFDETKYLPGDPMTGIGAQTYMANSLQDEITKVFKARGIYNNIIKEAQKRFGENPNQNQKTGNQEEVFYTKGKSISEIEAAITKGQEKLEAFKKALKENNGLMSDGKVVTDAVVKGQESYIAKLKATVLERENELQIISQVENRISKLKQEQKETVKGSAEYNDYQRRIDSLSKKLPDRKTSSSQKDYSDEIKRNAQEQIRIEKDMEFAVRQAEINTHKEGLSKTLEQNQLNYEQEMEQIKRQKEDKLTKIQEWEKTIWESQGKKGTFKPTTTQLSEQDEQQFKALENAAGKKLSAGNQTAIEEMLKQYQTYAEKRKEIEEKFQQDIDEMRAVNEKDKKAGKQVTFSEENIAQAESDKQDALDALDQEIASREATFNVWVEQISSMGLKQLKEALQTAQDTLKKEGGKLDDKEKATLRAQIKTLEKKVEVAEAKDASTSSAEKNKKKWSDTLKVMNEVDDTVNNIISDFDGMDDATKAALSAATNIAGGIISMITGIQALAVTGAEAIKGVERASVILSIVGTAISLITTLFGLSSKAEKEHQEALKEVAENKLEMQRQYNLLLMEQNLLMKEATSIFGEDQIAKAARSVEVYRQAIEDYKETLKGDAPTLKLNPFNLRGSLNDYKKQKEAYDKGVGALNNVTVKTGSYTTGAWFWKKQHDIYTSVLQVYPDLIDGENKLNKERAQAILDTQTMSDENRNLLQNLIDLQEQAEEAQQALRDYLEGTFGSLGDSIMDSITEAIENDGVDAWEKFGEKGSSVLEDLGKQIAYSLFFSDKFKRLQADLEKIYGSGKTEEEIAKEARDLVASFYQGIGTDMNNAQQWMEHWKEEANKQGFHLWETENREVSSNNGIAASQDSVNELNGRATAIQGHTYSINEGIKSLVSHCAKFLEILTGIRENTSYCKNLESINSNIKEMKESIGNMNDKGVIMRK</sequence>
<keyword evidence="1" id="KW-0175">Coiled coil</keyword>
<feature type="region of interest" description="Disordered" evidence="2">
    <location>
        <begin position="846"/>
        <end position="871"/>
    </location>
</feature>
<feature type="coiled-coil region" evidence="1">
    <location>
        <begin position="897"/>
        <end position="935"/>
    </location>
</feature>
<reference evidence="4 5" key="1">
    <citation type="submission" date="2013-04" db="EMBL/GenBank/DDBJ databases">
        <title>The Genome Sequence of Bacteroides massiliensis dnLKV3.</title>
        <authorList>
            <consortium name="The Broad Institute Genomics Platform"/>
            <consortium name="The Broad Institute Genome Sequencing Center for Infectious Disease"/>
            <person name="Earl A."/>
            <person name="Xavier R."/>
            <person name="Kuhn K."/>
            <person name="Stappenbeck T."/>
            <person name="Walker B."/>
            <person name="Young S."/>
            <person name="Zeng Q."/>
            <person name="Gargeya S."/>
            <person name="Fitzgerald M."/>
            <person name="Haas B."/>
            <person name="Abouelleil A."/>
            <person name="Allen A.W."/>
            <person name="Alvarado L."/>
            <person name="Arachchi H.M."/>
            <person name="Berlin A.M."/>
            <person name="Chapman S.B."/>
            <person name="Gainer-Dewar J."/>
            <person name="Goldberg J."/>
            <person name="Griggs A."/>
            <person name="Gujja S."/>
            <person name="Hansen M."/>
            <person name="Howarth C."/>
            <person name="Imamovic A."/>
            <person name="Ireland A."/>
            <person name="Larimer J."/>
            <person name="McCowan C."/>
            <person name="Murphy C."/>
            <person name="Pearson M."/>
            <person name="Poon T.W."/>
            <person name="Priest M."/>
            <person name="Roberts A."/>
            <person name="Saif S."/>
            <person name="Shea T."/>
            <person name="Sisk P."/>
            <person name="Sykes S."/>
            <person name="Wortman J."/>
            <person name="Nusbaum C."/>
            <person name="Birren B."/>
        </authorList>
    </citation>
    <scope>NUCLEOTIDE SEQUENCE [LARGE SCALE GENOMIC DNA]</scope>
    <source>
        <strain evidence="5">dnLKV3</strain>
    </source>
</reference>
<organism evidence="4 5">
    <name type="scientific">Phocaeicola sartorii</name>
    <dbReference type="NCBI Taxonomy" id="671267"/>
    <lineage>
        <taxon>Bacteria</taxon>
        <taxon>Pseudomonadati</taxon>
        <taxon>Bacteroidota</taxon>
        <taxon>Bacteroidia</taxon>
        <taxon>Bacteroidales</taxon>
        <taxon>Bacteroidaceae</taxon>
        <taxon>Phocaeicola</taxon>
    </lineage>
</organism>
<dbReference type="InterPro" id="IPR013491">
    <property type="entry name" value="Tape_meas_N"/>
</dbReference>
<dbReference type="STRING" id="1235788.C802_00105"/>
<dbReference type="EMBL" id="ASSP01000003">
    <property type="protein sequence ID" value="EOS16426.1"/>
    <property type="molecule type" value="Genomic_DNA"/>
</dbReference>
<dbReference type="Pfam" id="PF20155">
    <property type="entry name" value="TMP_3"/>
    <property type="match status" value="1"/>
</dbReference>
<dbReference type="PATRIC" id="fig|1235788.3.peg.98"/>
<evidence type="ECO:0000313" key="4">
    <source>
        <dbReference type="EMBL" id="EOS16426.1"/>
    </source>
</evidence>
<proteinExistence type="predicted"/>
<protein>
    <submittedName>
        <fullName evidence="4">Tape measure domain-containing protein</fullName>
    </submittedName>
</protein>
<feature type="coiled-coil region" evidence="1">
    <location>
        <begin position="1066"/>
        <end position="1112"/>
    </location>
</feature>
<feature type="coiled-coil region" evidence="1">
    <location>
        <begin position="980"/>
        <end position="1014"/>
    </location>
</feature>
<feature type="domain" description="Tape measure protein N-terminal" evidence="3">
    <location>
        <begin position="70"/>
        <end position="255"/>
    </location>
</feature>
<name>R9ICZ3_9BACT</name>
<evidence type="ECO:0000313" key="5">
    <source>
        <dbReference type="Proteomes" id="UP000014200"/>
    </source>
</evidence>
<accession>R9ICZ3</accession>
<comment type="caution">
    <text evidence="4">The sequence shown here is derived from an EMBL/GenBank/DDBJ whole genome shotgun (WGS) entry which is preliminary data.</text>
</comment>
<evidence type="ECO:0000256" key="2">
    <source>
        <dbReference type="SAM" id="MobiDB-lite"/>
    </source>
</evidence>
<dbReference type="HOGENOM" id="CLU_247286_0_0_10"/>
<gene>
    <name evidence="4" type="ORF">C802_00105</name>
</gene>
<feature type="coiled-coil region" evidence="1">
    <location>
        <begin position="1369"/>
        <end position="1403"/>
    </location>
</feature>
<dbReference type="NCBIfam" id="TIGR02675">
    <property type="entry name" value="tape_meas_nterm"/>
    <property type="match status" value="1"/>
</dbReference>
<keyword evidence="5" id="KW-1185">Reference proteome</keyword>
<dbReference type="Proteomes" id="UP000014200">
    <property type="component" value="Unassembled WGS sequence"/>
</dbReference>
<dbReference type="RefSeq" id="WP_016274598.1">
    <property type="nucleotide sequence ID" value="NZ_KE159493.1"/>
</dbReference>